<keyword evidence="1" id="KW-0472">Membrane</keyword>
<name>A0A4U6TG57_SETVI</name>
<dbReference type="Proteomes" id="UP000298652">
    <property type="component" value="Chromosome 8"/>
</dbReference>
<proteinExistence type="predicted"/>
<protein>
    <submittedName>
        <fullName evidence="2">Uncharacterized protein</fullName>
    </submittedName>
</protein>
<accession>A0A4U6TG57</accession>
<dbReference type="AlphaFoldDB" id="A0A4U6TG57"/>
<feature type="transmembrane region" description="Helical" evidence="1">
    <location>
        <begin position="135"/>
        <end position="153"/>
    </location>
</feature>
<reference evidence="2" key="1">
    <citation type="submission" date="2019-03" db="EMBL/GenBank/DDBJ databases">
        <title>WGS assembly of Setaria viridis.</title>
        <authorList>
            <person name="Huang P."/>
            <person name="Jenkins J."/>
            <person name="Grimwood J."/>
            <person name="Barry K."/>
            <person name="Healey A."/>
            <person name="Mamidi S."/>
            <person name="Sreedasyam A."/>
            <person name="Shu S."/>
            <person name="Feldman M."/>
            <person name="Wu J."/>
            <person name="Yu Y."/>
            <person name="Chen C."/>
            <person name="Johnson J."/>
            <person name="Rokhsar D."/>
            <person name="Baxter I."/>
            <person name="Schmutz J."/>
            <person name="Brutnell T."/>
            <person name="Kellogg E."/>
        </authorList>
    </citation>
    <scope>NUCLEOTIDE SEQUENCE [LARGE SCALE GENOMIC DNA]</scope>
</reference>
<keyword evidence="1" id="KW-0812">Transmembrane</keyword>
<evidence type="ECO:0000256" key="1">
    <source>
        <dbReference type="SAM" id="Phobius"/>
    </source>
</evidence>
<gene>
    <name evidence="2" type="ORF">SEVIR_8G170166v2</name>
</gene>
<sequence length="169" mass="19103">MPRRLLDVSIPFCYFPGSLPHRTTPSTGAPPPPPSCVVPPCAPPSSKCLTPCWCAPWPKKKPYQNHGKWIIDCLGPISSTRQWRGMDRSPSHSFLPLSTRPQGDKAVLNEWYTCIEWFTLNGMSQHRKMVQAKQVPFLFICSVIHASICLLVWNGMGSYKIMFVWIGMD</sequence>
<dbReference type="Gramene" id="TKW01291">
    <property type="protein sequence ID" value="TKW01291"/>
    <property type="gene ID" value="SEVIR_8G170166v2"/>
</dbReference>
<keyword evidence="1" id="KW-1133">Transmembrane helix</keyword>
<evidence type="ECO:0000313" key="3">
    <source>
        <dbReference type="Proteomes" id="UP000298652"/>
    </source>
</evidence>
<keyword evidence="3" id="KW-1185">Reference proteome</keyword>
<organism evidence="2 3">
    <name type="scientific">Setaria viridis</name>
    <name type="common">Green bristlegrass</name>
    <name type="synonym">Setaria italica subsp. viridis</name>
    <dbReference type="NCBI Taxonomy" id="4556"/>
    <lineage>
        <taxon>Eukaryota</taxon>
        <taxon>Viridiplantae</taxon>
        <taxon>Streptophyta</taxon>
        <taxon>Embryophyta</taxon>
        <taxon>Tracheophyta</taxon>
        <taxon>Spermatophyta</taxon>
        <taxon>Magnoliopsida</taxon>
        <taxon>Liliopsida</taxon>
        <taxon>Poales</taxon>
        <taxon>Poaceae</taxon>
        <taxon>PACMAD clade</taxon>
        <taxon>Panicoideae</taxon>
        <taxon>Panicodae</taxon>
        <taxon>Paniceae</taxon>
        <taxon>Cenchrinae</taxon>
        <taxon>Setaria</taxon>
    </lineage>
</organism>
<evidence type="ECO:0000313" key="2">
    <source>
        <dbReference type="EMBL" id="TKW01291.1"/>
    </source>
</evidence>
<dbReference type="EMBL" id="CM016559">
    <property type="protein sequence ID" value="TKW01291.1"/>
    <property type="molecule type" value="Genomic_DNA"/>
</dbReference>